<accession>A0A9D1LMM6</accession>
<evidence type="ECO:0000313" key="2">
    <source>
        <dbReference type="Proteomes" id="UP000824073"/>
    </source>
</evidence>
<dbReference type="Proteomes" id="UP000824073">
    <property type="component" value="Unassembled WGS sequence"/>
</dbReference>
<name>A0A9D1LMM6_9CLOT</name>
<reference evidence="1" key="2">
    <citation type="journal article" date="2021" name="PeerJ">
        <title>Extensive microbial diversity within the chicken gut microbiome revealed by metagenomics and culture.</title>
        <authorList>
            <person name="Gilroy R."/>
            <person name="Ravi A."/>
            <person name="Getino M."/>
            <person name="Pursley I."/>
            <person name="Horton D.L."/>
            <person name="Alikhan N.F."/>
            <person name="Baker D."/>
            <person name="Gharbi K."/>
            <person name="Hall N."/>
            <person name="Watson M."/>
            <person name="Adriaenssens E.M."/>
            <person name="Foster-Nyarko E."/>
            <person name="Jarju S."/>
            <person name="Secka A."/>
            <person name="Antonio M."/>
            <person name="Oren A."/>
            <person name="Chaudhuri R.R."/>
            <person name="La Ragione R."/>
            <person name="Hildebrand F."/>
            <person name="Pallen M.J."/>
        </authorList>
    </citation>
    <scope>NUCLEOTIDE SEQUENCE</scope>
    <source>
        <strain evidence="1">CHK191-8634</strain>
    </source>
</reference>
<dbReference type="EMBL" id="DVMR01000080">
    <property type="protein sequence ID" value="HIU44664.1"/>
    <property type="molecule type" value="Genomic_DNA"/>
</dbReference>
<gene>
    <name evidence="1" type="ORF">IAB67_10265</name>
</gene>
<comment type="caution">
    <text evidence="1">The sequence shown here is derived from an EMBL/GenBank/DDBJ whole genome shotgun (WGS) entry which is preliminary data.</text>
</comment>
<proteinExistence type="predicted"/>
<dbReference type="AlphaFoldDB" id="A0A9D1LMM6"/>
<sequence length="274" mass="29966">MFGVLTVERKKPGGLWESLRLRFCPRSAIRCETDSVRMALFLKVSLTLPEKAGPRLVRRRLRRCMSLMRQRGVHRAVVPEQAREAAADACIAPVDRKAAVQGCAAEAVLLALRAAGLEPEQSGVTLIADRTGRDVQTAALMLARRVRCVRVRSRVPAPALRRRLYEDYGIAENPPLEDTCTAALVFDKTDEPLDAYGIVCNLTDGPLGADCAAECRYGLTCAPSVLAQKPPQADESDFVAALYLCGGLTLSDLILRIDPECALDIEENPSYNKD</sequence>
<protein>
    <submittedName>
        <fullName evidence="1">Uncharacterized protein</fullName>
    </submittedName>
</protein>
<reference evidence="1" key="1">
    <citation type="submission" date="2020-10" db="EMBL/GenBank/DDBJ databases">
        <authorList>
            <person name="Gilroy R."/>
        </authorList>
    </citation>
    <scope>NUCLEOTIDE SEQUENCE</scope>
    <source>
        <strain evidence="1">CHK191-8634</strain>
    </source>
</reference>
<evidence type="ECO:0000313" key="1">
    <source>
        <dbReference type="EMBL" id="HIU44664.1"/>
    </source>
</evidence>
<organism evidence="1 2">
    <name type="scientific">Candidatus Ventrousia excrementavium</name>
    <dbReference type="NCBI Taxonomy" id="2840961"/>
    <lineage>
        <taxon>Bacteria</taxon>
        <taxon>Bacillati</taxon>
        <taxon>Bacillota</taxon>
        <taxon>Clostridia</taxon>
        <taxon>Eubacteriales</taxon>
        <taxon>Clostridiaceae</taxon>
        <taxon>Clostridiaceae incertae sedis</taxon>
        <taxon>Candidatus Ventrousia</taxon>
    </lineage>
</organism>